<reference evidence="2 3" key="1">
    <citation type="submission" date="2018-08" db="EMBL/GenBank/DDBJ databases">
        <title>Henriciella mobilis sp. nov., isolated from seawater.</title>
        <authorList>
            <person name="Cheng H."/>
            <person name="Wu Y.-H."/>
            <person name="Xu X.-W."/>
            <person name="Guo L.-L."/>
        </authorList>
    </citation>
    <scope>NUCLEOTIDE SEQUENCE [LARGE SCALE GENOMIC DNA]</scope>
    <source>
        <strain evidence="2 3">JN25</strain>
    </source>
</reference>
<dbReference type="EMBL" id="QWFX01000016">
    <property type="protein sequence ID" value="RIJ26909.1"/>
    <property type="molecule type" value="Genomic_DNA"/>
</dbReference>
<evidence type="ECO:0000313" key="3">
    <source>
        <dbReference type="Proteomes" id="UP000266385"/>
    </source>
</evidence>
<dbReference type="OrthoDB" id="9807414at2"/>
<dbReference type="Proteomes" id="UP000266385">
    <property type="component" value="Unassembled WGS sequence"/>
</dbReference>
<name>A0A399RBK2_9PROT</name>
<dbReference type="PANTHER" id="PTHR45947:SF13">
    <property type="entry name" value="TRANSFERASE"/>
    <property type="match status" value="1"/>
</dbReference>
<feature type="domain" description="Glycosyl transferase family 1" evidence="1">
    <location>
        <begin position="230"/>
        <end position="376"/>
    </location>
</feature>
<dbReference type="AlphaFoldDB" id="A0A399RBK2"/>
<comment type="caution">
    <text evidence="2">The sequence shown here is derived from an EMBL/GenBank/DDBJ whole genome shotgun (WGS) entry which is preliminary data.</text>
</comment>
<organism evidence="2 3">
    <name type="scientific">Henriciella mobilis</name>
    <dbReference type="NCBI Taxonomy" id="2305467"/>
    <lineage>
        <taxon>Bacteria</taxon>
        <taxon>Pseudomonadati</taxon>
        <taxon>Pseudomonadota</taxon>
        <taxon>Alphaproteobacteria</taxon>
        <taxon>Hyphomonadales</taxon>
        <taxon>Hyphomonadaceae</taxon>
        <taxon>Henriciella</taxon>
    </lineage>
</organism>
<evidence type="ECO:0000313" key="2">
    <source>
        <dbReference type="EMBL" id="RIJ26909.1"/>
    </source>
</evidence>
<dbReference type="SUPFAM" id="SSF53756">
    <property type="entry name" value="UDP-Glycosyltransferase/glycogen phosphorylase"/>
    <property type="match status" value="1"/>
</dbReference>
<protein>
    <submittedName>
        <fullName evidence="2">Glycosyltransferase</fullName>
    </submittedName>
</protein>
<dbReference type="RefSeq" id="WP_119377802.1">
    <property type="nucleotide sequence ID" value="NZ_QWFX01000016.1"/>
</dbReference>
<dbReference type="InterPro" id="IPR050194">
    <property type="entry name" value="Glycosyltransferase_grp1"/>
</dbReference>
<gene>
    <name evidence="2" type="ORF">D1223_18440</name>
</gene>
<dbReference type="PANTHER" id="PTHR45947">
    <property type="entry name" value="SULFOQUINOVOSYL TRANSFERASE SQD2"/>
    <property type="match status" value="1"/>
</dbReference>
<proteinExistence type="predicted"/>
<dbReference type="Gene3D" id="3.40.50.2000">
    <property type="entry name" value="Glycogen Phosphorylase B"/>
    <property type="match status" value="2"/>
</dbReference>
<dbReference type="GO" id="GO:0016757">
    <property type="term" value="F:glycosyltransferase activity"/>
    <property type="evidence" value="ECO:0007669"/>
    <property type="project" value="InterPro"/>
</dbReference>
<evidence type="ECO:0000259" key="1">
    <source>
        <dbReference type="Pfam" id="PF00534"/>
    </source>
</evidence>
<sequence length="406" mass="44180">MNHIVIIHDSVEARGGATGLARLSALEYRKRGFRVSYLTGESGDDELAEAGIDVHGLGQSKLKKAGTFAAMTKGFHNAEAKCLVADWIAQNDTPSTVYHLHNWAQILSPGVFAALKPVEARTVVSCHDFFNVCPNGGLLNFQTGEICKLKPMSAACWVSQCDRRNSAHKYWRMARQLRLNSLAGFAQSQMTFVCLNAGMEQVMRAAGFRAPNLVNIPNPANGYTTDRVEAEQNEAFLFVGRLNAEKGADIAARASRLASVPMIMVGEGEMMDRLVAGYPEIEFPGFCTREEIAQLVGRSRALVVPGRWREPFGLVIAECARSGLPILSSEPSTLSAEIAHLDMGRTFPANSPDILAAVLREAAADDALISKLSRNAFSKAENICSTTAEWTERFLGLFEQKTAGRA</sequence>
<keyword evidence="2" id="KW-0808">Transferase</keyword>
<dbReference type="Pfam" id="PF00534">
    <property type="entry name" value="Glycos_transf_1"/>
    <property type="match status" value="1"/>
</dbReference>
<keyword evidence="3" id="KW-1185">Reference proteome</keyword>
<accession>A0A399RBK2</accession>
<dbReference type="InterPro" id="IPR001296">
    <property type="entry name" value="Glyco_trans_1"/>
</dbReference>